<evidence type="ECO:0000256" key="1">
    <source>
        <dbReference type="SAM" id="MobiDB-lite"/>
    </source>
</evidence>
<name>A0ABN3TM98_9ACTN</name>
<comment type="caution">
    <text evidence="2">The sequence shown here is derived from an EMBL/GenBank/DDBJ whole genome shotgun (WGS) entry which is preliminary data.</text>
</comment>
<feature type="compositionally biased region" description="Low complexity" evidence="1">
    <location>
        <begin position="67"/>
        <end position="81"/>
    </location>
</feature>
<evidence type="ECO:0008006" key="4">
    <source>
        <dbReference type="Google" id="ProtNLM"/>
    </source>
</evidence>
<reference evidence="2 3" key="1">
    <citation type="journal article" date="2019" name="Int. J. Syst. Evol. Microbiol.">
        <title>The Global Catalogue of Microorganisms (GCM) 10K type strain sequencing project: providing services to taxonomists for standard genome sequencing and annotation.</title>
        <authorList>
            <consortium name="The Broad Institute Genomics Platform"/>
            <consortium name="The Broad Institute Genome Sequencing Center for Infectious Disease"/>
            <person name="Wu L."/>
            <person name="Ma J."/>
        </authorList>
    </citation>
    <scope>NUCLEOTIDE SEQUENCE [LARGE SCALE GENOMIC DNA]</scope>
    <source>
        <strain evidence="2 3">JCM 4542</strain>
    </source>
</reference>
<gene>
    <name evidence="2" type="ORF">GCM10010315_03330</name>
</gene>
<organism evidence="2 3">
    <name type="scientific">Streptomyces luteosporeus</name>
    <dbReference type="NCBI Taxonomy" id="173856"/>
    <lineage>
        <taxon>Bacteria</taxon>
        <taxon>Bacillati</taxon>
        <taxon>Actinomycetota</taxon>
        <taxon>Actinomycetes</taxon>
        <taxon>Kitasatosporales</taxon>
        <taxon>Streptomycetaceae</taxon>
        <taxon>Streptomyces</taxon>
    </lineage>
</organism>
<dbReference type="RefSeq" id="WP_344432761.1">
    <property type="nucleotide sequence ID" value="NZ_BAAASL010000001.1"/>
</dbReference>
<feature type="compositionally biased region" description="Low complexity" evidence="1">
    <location>
        <begin position="101"/>
        <end position="113"/>
    </location>
</feature>
<protein>
    <recommendedName>
        <fullName evidence="4">Lipoprotein</fullName>
    </recommendedName>
</protein>
<feature type="compositionally biased region" description="Basic and acidic residues" evidence="1">
    <location>
        <begin position="82"/>
        <end position="92"/>
    </location>
</feature>
<evidence type="ECO:0000313" key="3">
    <source>
        <dbReference type="Proteomes" id="UP001500886"/>
    </source>
</evidence>
<dbReference type="EMBL" id="BAAASL010000001">
    <property type="protein sequence ID" value="GAA2707891.1"/>
    <property type="molecule type" value="Genomic_DNA"/>
</dbReference>
<dbReference type="PROSITE" id="PS51257">
    <property type="entry name" value="PROKAR_LIPOPROTEIN"/>
    <property type="match status" value="1"/>
</dbReference>
<dbReference type="Proteomes" id="UP001500886">
    <property type="component" value="Unassembled WGS sequence"/>
</dbReference>
<feature type="region of interest" description="Disordered" evidence="1">
    <location>
        <begin position="54"/>
        <end position="113"/>
    </location>
</feature>
<keyword evidence="3" id="KW-1185">Reference proteome</keyword>
<sequence length="113" mass="11465">MAQKQRKLRSGTVILGGMGILATALTSCGSEPDKRCVDRNSYEAGKGYRVLDSKACKSSGSSGSGSGTWYYGSSNSSNSSGRADKGTFDKSKAVSRGGFGCSSSKSHSGSSGG</sequence>
<evidence type="ECO:0000313" key="2">
    <source>
        <dbReference type="EMBL" id="GAA2707891.1"/>
    </source>
</evidence>
<proteinExistence type="predicted"/>
<accession>A0ABN3TM98</accession>